<evidence type="ECO:0000313" key="1">
    <source>
        <dbReference type="EMBL" id="MFM0593364.1"/>
    </source>
</evidence>
<accession>A0ABW9D3H3</accession>
<proteinExistence type="predicted"/>
<sequence>MDKEIDKATASQVSKQLMDAYLSVENATRIIQERCSKDEFDGFRAEAGKVVGGLYLLLEPLWRAYPDLAPEGLDMTASKKKKKP</sequence>
<keyword evidence="2" id="KW-1185">Reference proteome</keyword>
<protein>
    <submittedName>
        <fullName evidence="1">Uncharacterized protein</fullName>
    </submittedName>
</protein>
<dbReference type="EMBL" id="JAQQBZ010000005">
    <property type="protein sequence ID" value="MFM0593364.1"/>
    <property type="molecule type" value="Genomic_DNA"/>
</dbReference>
<comment type="caution">
    <text evidence="1">The sequence shown here is derived from an EMBL/GenBank/DDBJ whole genome shotgun (WGS) entry which is preliminary data.</text>
</comment>
<organism evidence="1 2">
    <name type="scientific">Paraburkholderia dilworthii</name>
    <dbReference type="NCBI Taxonomy" id="948106"/>
    <lineage>
        <taxon>Bacteria</taxon>
        <taxon>Pseudomonadati</taxon>
        <taxon>Pseudomonadota</taxon>
        <taxon>Betaproteobacteria</taxon>
        <taxon>Burkholderiales</taxon>
        <taxon>Burkholderiaceae</taxon>
        <taxon>Paraburkholderia</taxon>
    </lineage>
</organism>
<evidence type="ECO:0000313" key="2">
    <source>
        <dbReference type="Proteomes" id="UP001629367"/>
    </source>
</evidence>
<name>A0ABW9D3H3_9BURK</name>
<reference evidence="1 2" key="1">
    <citation type="journal article" date="2024" name="Chem. Sci.">
        <title>Discovery of megapolipeptins by genome mining of a Burkholderiales bacteria collection.</title>
        <authorList>
            <person name="Paulo B.S."/>
            <person name="Recchia M.J.J."/>
            <person name="Lee S."/>
            <person name="Fergusson C.H."/>
            <person name="Romanowski S.B."/>
            <person name="Hernandez A."/>
            <person name="Krull N."/>
            <person name="Liu D.Y."/>
            <person name="Cavanagh H."/>
            <person name="Bos A."/>
            <person name="Gray C.A."/>
            <person name="Murphy B.T."/>
            <person name="Linington R.G."/>
            <person name="Eustaquio A.S."/>
        </authorList>
    </citation>
    <scope>NUCLEOTIDE SEQUENCE [LARGE SCALE GENOMIC DNA]</scope>
    <source>
        <strain evidence="1 2">RL17-335-BIF-A</strain>
    </source>
</reference>
<gene>
    <name evidence="1" type="ORF">PQQ68_10050</name>
</gene>
<dbReference type="RefSeq" id="WP_408211335.1">
    <property type="nucleotide sequence ID" value="NZ_JAQQBZ010000005.1"/>
</dbReference>
<dbReference type="Proteomes" id="UP001629367">
    <property type="component" value="Unassembled WGS sequence"/>
</dbReference>